<reference evidence="12 13" key="1">
    <citation type="submission" date="2023-11" db="EMBL/GenBank/DDBJ databases">
        <title>Dfirmibasis_genome.</title>
        <authorList>
            <person name="Edelbroek B."/>
            <person name="Kjellin J."/>
            <person name="Jerlstrom-Hultqvist J."/>
            <person name="Soderbom F."/>
        </authorList>
    </citation>
    <scope>NUCLEOTIDE SEQUENCE [LARGE SCALE GENOMIC DNA]</scope>
    <source>
        <strain evidence="12 13">TNS-C-14</strain>
    </source>
</reference>
<dbReference type="InterPro" id="IPR002467">
    <property type="entry name" value="Pept_M24A_MAP1"/>
</dbReference>
<evidence type="ECO:0000256" key="9">
    <source>
        <dbReference type="PROSITE-ProRule" id="PRU01357"/>
    </source>
</evidence>
<name>A0AAN7Z353_9MYCE</name>
<proteinExistence type="inferred from homology"/>
<comment type="caution">
    <text evidence="12">The sequence shown here is derived from an EMBL/GenBank/DDBJ whole genome shotgun (WGS) entry which is preliminary data.</text>
</comment>
<gene>
    <name evidence="12" type="ORF">RB653_004190</name>
</gene>
<dbReference type="Gene3D" id="3.90.230.10">
    <property type="entry name" value="Creatinase/methionine aminopeptidase superfamily"/>
    <property type="match status" value="1"/>
</dbReference>
<evidence type="ECO:0000256" key="7">
    <source>
        <dbReference type="ARBA" id="ARBA00022833"/>
    </source>
</evidence>
<dbReference type="PRINTS" id="PR00599">
    <property type="entry name" value="MAPEPTIDASE"/>
</dbReference>
<dbReference type="InterPro" id="IPR036005">
    <property type="entry name" value="Creatinase/aminopeptidase-like"/>
</dbReference>
<keyword evidence="13" id="KW-1185">Reference proteome</keyword>
<evidence type="ECO:0000259" key="11">
    <source>
        <dbReference type="PROSITE" id="PS52013"/>
    </source>
</evidence>
<keyword evidence="1 8" id="KW-0031">Aminopeptidase</keyword>
<feature type="binding site" evidence="8">
    <location>
        <position position="277"/>
    </location>
    <ligand>
        <name>Zn(2+)</name>
        <dbReference type="ChEBI" id="CHEBI:29105"/>
        <label>4</label>
        <note>catalytic</note>
    </ligand>
</feature>
<feature type="binding site" evidence="8">
    <location>
        <position position="341"/>
    </location>
    <ligand>
        <name>Zn(2+)</name>
        <dbReference type="ChEBI" id="CHEBI:29105"/>
        <label>3</label>
    </ligand>
</feature>
<dbReference type="InterPro" id="IPR001714">
    <property type="entry name" value="Pept_M24_MAP"/>
</dbReference>
<sequence>MEELCSSPGCNKPAKLQCPTCVSLKLDTPSHFCSQECFKTFWPLHKMYHQKGQQEPENLPSQFKNYKFTGPLRPTNITPMRKVPEGIELTDYAIGSIPISERAADRKNMANIIHTPEEIETMRQLGKMSREVLDIAGNAAKVGMTTEEIDVIVHNAIIERGAYPSPLNYYKFPKSCCTSLNEVICHGIPDERPLKDGDILNVDVTLYWKGFHSDLNETYLIGNVDERGKNLVKCAYDCLELAIAMCKPGALYRELGDTIQKHANKQGFSVVKNFCGHGIGRLFHCNPTVPHYSKNKAVGAMKVGHVFTIEPMINEGTWQDEIWPDSWTAVTADGKRSAQFEHTLVITETGCEVLTKRTKGSYIDRHFK</sequence>
<keyword evidence="7" id="KW-0862">Zinc</keyword>
<evidence type="ECO:0000313" key="12">
    <source>
        <dbReference type="EMBL" id="KAK5582605.1"/>
    </source>
</evidence>
<accession>A0AAN7Z353</accession>
<evidence type="ECO:0000256" key="4">
    <source>
        <dbReference type="ARBA" id="ARBA00022723"/>
    </source>
</evidence>
<dbReference type="GO" id="GO:0070006">
    <property type="term" value="F:metalloaminopeptidase activity"/>
    <property type="evidence" value="ECO:0007669"/>
    <property type="project" value="UniProtKB-UniRule"/>
</dbReference>
<protein>
    <recommendedName>
        <fullName evidence="10">Methionine aminopeptidase</fullName>
        <ecNumber evidence="10">3.4.11.18</ecNumber>
    </recommendedName>
</protein>
<dbReference type="InterPro" id="IPR000994">
    <property type="entry name" value="Pept_M24"/>
</dbReference>
<evidence type="ECO:0000256" key="3">
    <source>
        <dbReference type="ARBA" id="ARBA00022670"/>
    </source>
</evidence>
<dbReference type="GO" id="GO:0008270">
    <property type="term" value="F:zinc ion binding"/>
    <property type="evidence" value="ECO:0007669"/>
    <property type="project" value="UniProtKB-KW"/>
</dbReference>
<keyword evidence="2 8" id="KW-0963">Cytoplasm</keyword>
<comment type="similarity">
    <text evidence="8 9">Belongs to the peptidase M24A family. Methionine aminopeptidase type 1 subfamily.</text>
</comment>
<dbReference type="Pfam" id="PF15801">
    <property type="entry name" value="zf-C6H2"/>
    <property type="match status" value="1"/>
</dbReference>
<feature type="binding site" evidence="8">
    <location>
        <position position="186"/>
    </location>
    <ligand>
        <name>a protein</name>
        <dbReference type="ChEBI" id="CHEBI:16541"/>
    </ligand>
    <ligandPart>
        <name>N-terminal L-methionine residue</name>
        <dbReference type="ChEBI" id="CHEBI:64731"/>
    </ligandPart>
</feature>
<dbReference type="Pfam" id="PF00557">
    <property type="entry name" value="Peptidase_M24"/>
    <property type="match status" value="1"/>
</dbReference>
<dbReference type="NCBIfam" id="TIGR00500">
    <property type="entry name" value="met_pdase_I"/>
    <property type="match status" value="1"/>
</dbReference>
<dbReference type="PANTHER" id="PTHR43330:SF7">
    <property type="entry name" value="METHIONINE AMINOPEPTIDASE 1"/>
    <property type="match status" value="1"/>
</dbReference>
<dbReference type="EC" id="3.4.11.18" evidence="10"/>
<dbReference type="SUPFAM" id="SSF55920">
    <property type="entry name" value="Creatinase/aminopeptidase"/>
    <property type="match status" value="1"/>
</dbReference>
<dbReference type="PROSITE" id="PS00680">
    <property type="entry name" value="MAP_1"/>
    <property type="match status" value="1"/>
</dbReference>
<feature type="domain" description="C6H2-type" evidence="11">
    <location>
        <begin position="2"/>
        <end position="56"/>
    </location>
</feature>
<dbReference type="Proteomes" id="UP001344447">
    <property type="component" value="Unassembled WGS sequence"/>
</dbReference>
<dbReference type="EMBL" id="JAVFKY010000001">
    <property type="protein sequence ID" value="KAK5582605.1"/>
    <property type="molecule type" value="Genomic_DNA"/>
</dbReference>
<evidence type="ECO:0000256" key="5">
    <source>
        <dbReference type="ARBA" id="ARBA00022771"/>
    </source>
</evidence>
<feature type="binding site" evidence="8">
    <location>
        <position position="284"/>
    </location>
    <ligand>
        <name>a protein</name>
        <dbReference type="ChEBI" id="CHEBI:16541"/>
    </ligand>
    <ligandPart>
        <name>N-terminal L-methionine residue</name>
        <dbReference type="ChEBI" id="CHEBI:64731"/>
    </ligandPart>
</feature>
<keyword evidence="4 8" id="KW-0479">Metal-binding</keyword>
<keyword evidence="3 8" id="KW-0645">Protease</keyword>
<evidence type="ECO:0000256" key="2">
    <source>
        <dbReference type="ARBA" id="ARBA00022490"/>
    </source>
</evidence>
<evidence type="ECO:0000313" key="13">
    <source>
        <dbReference type="Proteomes" id="UP001344447"/>
    </source>
</evidence>
<evidence type="ECO:0000256" key="10">
    <source>
        <dbReference type="RuleBase" id="RU003653"/>
    </source>
</evidence>
<keyword evidence="6 8" id="KW-0378">Hydrolase</keyword>
<comment type="catalytic activity">
    <reaction evidence="8 10">
        <text>Release of N-terminal amino acids, preferentially methionine, from peptides and arylamides.</text>
        <dbReference type="EC" id="3.4.11.18"/>
    </reaction>
</comment>
<feature type="binding site" evidence="8">
    <location>
        <position position="341"/>
    </location>
    <ligand>
        <name>Zn(2+)</name>
        <dbReference type="ChEBI" id="CHEBI:29105"/>
        <label>4</label>
        <note>catalytic</note>
    </ligand>
</feature>
<comment type="cofactor">
    <cofactor evidence="10">
        <name>Co(2+)</name>
        <dbReference type="ChEBI" id="CHEBI:48828"/>
    </cofactor>
    <cofactor evidence="10">
        <name>Zn(2+)</name>
        <dbReference type="ChEBI" id="CHEBI:29105"/>
    </cofactor>
    <cofactor evidence="10">
        <name>Mn(2+)</name>
        <dbReference type="ChEBI" id="CHEBI:29035"/>
    </cofactor>
    <cofactor evidence="10">
        <name>Fe(2+)</name>
        <dbReference type="ChEBI" id="CHEBI:29033"/>
    </cofactor>
    <text evidence="10">Binds 2 divalent metal cations per subunit. Has a high-affinity and a low affinity metal-binding site. The true nature of the physiological cofactor is under debate. The enzyme is active with cobalt, zinc, manganese or divalent iron ions.</text>
</comment>
<comment type="function">
    <text evidence="8 10">Cotranslationally removes the N-terminal methionine from nascent proteins. The N-terminal methionine is often cleaved when the second residue in the primary sequence is small and uncharged (Met-Ala-, Cys, Gly, Pro, Ser, Thr, or Val).</text>
</comment>
<dbReference type="GO" id="GO:0004239">
    <property type="term" value="F:initiator methionyl aminopeptidase activity"/>
    <property type="evidence" value="ECO:0007669"/>
    <property type="project" value="UniProtKB-UniRule"/>
</dbReference>
<evidence type="ECO:0000256" key="1">
    <source>
        <dbReference type="ARBA" id="ARBA00022438"/>
    </source>
</evidence>
<comment type="subunit">
    <text evidence="8">Associates with the 60S ribosomal subunit of the 80S translational complex.</text>
</comment>
<dbReference type="InterPro" id="IPR031615">
    <property type="entry name" value="Zfn-C6H2"/>
</dbReference>
<keyword evidence="5 9" id="KW-0863">Zinc-finger</keyword>
<comment type="subcellular location">
    <subcellularLocation>
        <location evidence="8">Cytoplasm</location>
    </subcellularLocation>
</comment>
<comment type="cofactor">
    <cofactor evidence="8">
        <name>Zn(2+)</name>
        <dbReference type="ChEBI" id="CHEBI:29105"/>
    </cofactor>
    <cofactor evidence="8">
        <name>Co(2+)</name>
        <dbReference type="ChEBI" id="CHEBI:48828"/>
    </cofactor>
    <cofactor evidence="8">
        <name>Mn(2+)</name>
        <dbReference type="ChEBI" id="CHEBI:29035"/>
    </cofactor>
    <cofactor evidence="8">
        <name>Fe(2+)</name>
        <dbReference type="ChEBI" id="CHEBI:29033"/>
    </cofactor>
    <text evidence="8">Binds 2 divalent metal cations per subunit. Has a high-affinity and a low affinity metal-binding site. The true nature of the physiological cofactor is under debate. The enzyme is active with zinc, cobalt, manganese or divalent iron ions. Has high activity with zinc; zinc cofactor is transferred into the active site region by the ZNG1 zinc chaperone.</text>
</comment>
<dbReference type="GO" id="GO:0005829">
    <property type="term" value="C:cytosol"/>
    <property type="evidence" value="ECO:0007669"/>
    <property type="project" value="TreeGrafter"/>
</dbReference>
<feature type="binding site" evidence="8">
    <location>
        <position position="214"/>
    </location>
    <ligand>
        <name>Zn(2+)</name>
        <dbReference type="ChEBI" id="CHEBI:29105"/>
        <label>4</label>
        <note>catalytic</note>
    </ligand>
</feature>
<dbReference type="AlphaFoldDB" id="A0AAN7Z353"/>
<evidence type="ECO:0000256" key="6">
    <source>
        <dbReference type="ARBA" id="ARBA00022801"/>
    </source>
</evidence>
<feature type="binding site" evidence="8">
    <location>
        <position position="214"/>
    </location>
    <ligand>
        <name>Zn(2+)</name>
        <dbReference type="ChEBI" id="CHEBI:29105"/>
        <label>3</label>
    </ligand>
</feature>
<dbReference type="CDD" id="cd01086">
    <property type="entry name" value="MetAP1"/>
    <property type="match status" value="1"/>
</dbReference>
<organism evidence="12 13">
    <name type="scientific">Dictyostelium firmibasis</name>
    <dbReference type="NCBI Taxonomy" id="79012"/>
    <lineage>
        <taxon>Eukaryota</taxon>
        <taxon>Amoebozoa</taxon>
        <taxon>Evosea</taxon>
        <taxon>Eumycetozoa</taxon>
        <taxon>Dictyostelia</taxon>
        <taxon>Dictyosteliales</taxon>
        <taxon>Dictyosteliaceae</taxon>
        <taxon>Dictyostelium</taxon>
    </lineage>
</organism>
<evidence type="ECO:0000256" key="8">
    <source>
        <dbReference type="HAMAP-Rule" id="MF_03174"/>
    </source>
</evidence>
<dbReference type="PANTHER" id="PTHR43330">
    <property type="entry name" value="METHIONINE AMINOPEPTIDASE"/>
    <property type="match status" value="1"/>
</dbReference>
<dbReference type="PROSITE" id="PS52013">
    <property type="entry name" value="ZF_C6H2"/>
    <property type="match status" value="1"/>
</dbReference>
<feature type="binding site" evidence="8">
    <location>
        <position position="310"/>
    </location>
    <ligand>
        <name>Zn(2+)</name>
        <dbReference type="ChEBI" id="CHEBI:29105"/>
        <label>4</label>
        <note>catalytic</note>
    </ligand>
</feature>
<dbReference type="GO" id="GO:0006508">
    <property type="term" value="P:proteolysis"/>
    <property type="evidence" value="ECO:0007669"/>
    <property type="project" value="UniProtKB-KW"/>
</dbReference>
<dbReference type="HAMAP" id="MF_01974">
    <property type="entry name" value="MetAP_1"/>
    <property type="match status" value="1"/>
</dbReference>
<feature type="binding site" evidence="8">
    <location>
        <position position="203"/>
    </location>
    <ligand>
        <name>Zn(2+)</name>
        <dbReference type="ChEBI" id="CHEBI:29105"/>
        <label>3</label>
    </ligand>
</feature>